<reference evidence="3" key="1">
    <citation type="submission" date="2016-10" db="EMBL/GenBank/DDBJ databases">
        <authorList>
            <person name="Varghese N."/>
            <person name="Submissions S."/>
        </authorList>
    </citation>
    <scope>NUCLEOTIDE SEQUENCE [LARGE SCALE GENOMIC DNA]</scope>
    <source>
        <strain evidence="3">DSM 19110</strain>
    </source>
</reference>
<sequence>MTLKDKPGIKKFVLLFLLSGLVFLAGMNSSFIERFYSDGLYQAISVAQRFLSSIFPFALGDFLYLLLVLYALRSIYLFFRKLSQKKLKSEDRINVPLQLLNFFLILYLVFKILWGLNYSRPSISKRLGISDGKYNTTELVLLGEYFIDKLNTLQHLKKENYNVDELESKAKEAYDLMKKNNAFFQYRSPSVKAVLNSWIVTKIGIEGYYNPLSGEANVNMRLPAVSLPFVTCHEIAHQLGIGREDEANLIGYLTAIHSTDENFRYSAAYNMLRSILFEIRIKSPEDYQRLYASINPETIKDFKAERAFWQKYNSDMYGYMGIALDGFLKLNNQAKGADSYQDIVIWLYNIHKKELIQRQKLKTLQP</sequence>
<name>A0A1G9YT29_9SPHI</name>
<keyword evidence="1" id="KW-0812">Transmembrane</keyword>
<feature type="transmembrane region" description="Helical" evidence="1">
    <location>
        <begin position="12"/>
        <end position="32"/>
    </location>
</feature>
<dbReference type="RefSeq" id="WP_074609471.1">
    <property type="nucleotide sequence ID" value="NZ_FNGY01000006.1"/>
</dbReference>
<dbReference type="OrthoDB" id="1048788at2"/>
<dbReference type="STRING" id="430522.BFS30_14665"/>
<feature type="transmembrane region" description="Helical" evidence="1">
    <location>
        <begin position="93"/>
        <end position="116"/>
    </location>
</feature>
<gene>
    <name evidence="2" type="ORF">SAMN05421820_106225</name>
</gene>
<dbReference type="EMBL" id="FNGY01000006">
    <property type="protein sequence ID" value="SDN12264.1"/>
    <property type="molecule type" value="Genomic_DNA"/>
</dbReference>
<proteinExistence type="predicted"/>
<dbReference type="Proteomes" id="UP000183200">
    <property type="component" value="Unassembled WGS sequence"/>
</dbReference>
<organism evidence="2 3">
    <name type="scientific">Pedobacter steynii</name>
    <dbReference type="NCBI Taxonomy" id="430522"/>
    <lineage>
        <taxon>Bacteria</taxon>
        <taxon>Pseudomonadati</taxon>
        <taxon>Bacteroidota</taxon>
        <taxon>Sphingobacteriia</taxon>
        <taxon>Sphingobacteriales</taxon>
        <taxon>Sphingobacteriaceae</taxon>
        <taxon>Pedobacter</taxon>
    </lineage>
</organism>
<evidence type="ECO:0000256" key="1">
    <source>
        <dbReference type="SAM" id="Phobius"/>
    </source>
</evidence>
<evidence type="ECO:0000313" key="2">
    <source>
        <dbReference type="EMBL" id="SDN12264.1"/>
    </source>
</evidence>
<evidence type="ECO:0000313" key="3">
    <source>
        <dbReference type="Proteomes" id="UP000183200"/>
    </source>
</evidence>
<dbReference type="AlphaFoldDB" id="A0A1G9YT29"/>
<feature type="transmembrane region" description="Helical" evidence="1">
    <location>
        <begin position="52"/>
        <end position="72"/>
    </location>
</feature>
<evidence type="ECO:0008006" key="4">
    <source>
        <dbReference type="Google" id="ProtNLM"/>
    </source>
</evidence>
<protein>
    <recommendedName>
        <fullName evidence="4">DUF3810 domain-containing protein</fullName>
    </recommendedName>
</protein>
<keyword evidence="1" id="KW-0472">Membrane</keyword>
<keyword evidence="1" id="KW-1133">Transmembrane helix</keyword>
<dbReference type="InterPro" id="IPR024294">
    <property type="entry name" value="DUF3810"/>
</dbReference>
<keyword evidence="3" id="KW-1185">Reference proteome</keyword>
<accession>A0A1G9YT29</accession>
<dbReference type="Pfam" id="PF12725">
    <property type="entry name" value="DUF3810"/>
    <property type="match status" value="1"/>
</dbReference>